<accession>A0A0D6P658</accession>
<protein>
    <recommendedName>
        <fullName evidence="7">High-potential iron-sulfur protein</fullName>
        <shortName evidence="7">HiPIP</shortName>
    </recommendedName>
</protein>
<dbReference type="GO" id="GO:0019646">
    <property type="term" value="P:aerobic electron transport chain"/>
    <property type="evidence" value="ECO:0007669"/>
    <property type="project" value="InterPro"/>
</dbReference>
<dbReference type="GO" id="GO:0051539">
    <property type="term" value="F:4 iron, 4 sulfur cluster binding"/>
    <property type="evidence" value="ECO:0007669"/>
    <property type="project" value="UniProtKB-KW"/>
</dbReference>
<evidence type="ECO:0000256" key="8">
    <source>
        <dbReference type="SAM" id="SignalP"/>
    </source>
</evidence>
<keyword evidence="5 7" id="KW-0408">Iron</keyword>
<evidence type="ECO:0000256" key="5">
    <source>
        <dbReference type="ARBA" id="ARBA00023004"/>
    </source>
</evidence>
<comment type="function">
    <text evidence="7">Specific class of high-redox-potential 4Fe-4S ferredoxins. Functions in anaerobic electron transport in most purple and in some other photosynthetic bacteria and in at least one genus (Paracoccus) of halophilic, denitrifying bacteria.</text>
</comment>
<dbReference type="SUPFAM" id="SSF57652">
    <property type="entry name" value="HIPIP (high potential iron protein)"/>
    <property type="match status" value="1"/>
</dbReference>
<feature type="signal peptide" evidence="8">
    <location>
        <begin position="1"/>
        <end position="30"/>
    </location>
</feature>
<dbReference type="PROSITE" id="PS51373">
    <property type="entry name" value="HIPIP"/>
    <property type="match status" value="1"/>
</dbReference>
<dbReference type="InterPro" id="IPR006311">
    <property type="entry name" value="TAT_signal"/>
</dbReference>
<keyword evidence="4 7" id="KW-0249">Electron transport</keyword>
<dbReference type="AlphaFoldDB" id="A0A0D6P658"/>
<keyword evidence="1 7" id="KW-0813">Transport</keyword>
<comment type="caution">
    <text evidence="10">The sequence shown here is derived from an EMBL/GenBank/DDBJ whole genome shotgun (WGS) entry which is preliminary data.</text>
</comment>
<keyword evidence="3 7" id="KW-0479">Metal-binding</keyword>
<proteinExistence type="inferred from homology"/>
<evidence type="ECO:0000256" key="4">
    <source>
        <dbReference type="ARBA" id="ARBA00022982"/>
    </source>
</evidence>
<evidence type="ECO:0000313" key="10">
    <source>
        <dbReference type="EMBL" id="GAN77245.1"/>
    </source>
</evidence>
<keyword evidence="11" id="KW-1185">Reference proteome</keyword>
<comment type="similarity">
    <text evidence="7">Belongs to the high-potential iron-sulfur protein (HiPIP) family.</text>
</comment>
<evidence type="ECO:0000313" key="11">
    <source>
        <dbReference type="Proteomes" id="UP000032680"/>
    </source>
</evidence>
<name>A0A0D6P658_9PROT</name>
<keyword evidence="8" id="KW-0732">Signal</keyword>
<dbReference type="Pfam" id="PF01355">
    <property type="entry name" value="HIPIP"/>
    <property type="match status" value="1"/>
</dbReference>
<feature type="domain" description="High potential iron-sulfur proteins family profile" evidence="9">
    <location>
        <begin position="23"/>
        <end position="84"/>
    </location>
</feature>
<dbReference type="InterPro" id="IPR000170">
    <property type="entry name" value="High_potential_FeS_prot"/>
</dbReference>
<dbReference type="RefSeq" id="WP_048861254.1">
    <property type="nucleotide sequence ID" value="NZ_BANB01000264.1"/>
</dbReference>
<dbReference type="EMBL" id="BANB01000264">
    <property type="protein sequence ID" value="GAN77245.1"/>
    <property type="molecule type" value="Genomic_DNA"/>
</dbReference>
<evidence type="ECO:0000256" key="3">
    <source>
        <dbReference type="ARBA" id="ARBA00022723"/>
    </source>
</evidence>
<sequence>MDQKTSRRTFIAAGAAVVAAGVGVAATARAQDQKIAKTAVMYQDKPKDGQMCSKCVNFEAPNACKIVAGTIAPEGWCAAYAPKS</sequence>
<dbReference type="OrthoDB" id="5334781at2"/>
<dbReference type="Gene3D" id="4.10.490.10">
    <property type="entry name" value="High potential iron-sulphur protein"/>
    <property type="match status" value="1"/>
</dbReference>
<keyword evidence="2 7" id="KW-0004">4Fe-4S</keyword>
<reference evidence="10 11" key="1">
    <citation type="submission" date="2012-11" db="EMBL/GenBank/DDBJ databases">
        <title>Whole genome sequence of Acidisphaera rubrifaciens HS-AP3.</title>
        <authorList>
            <person name="Azuma Y."/>
            <person name="Higashiura N."/>
            <person name="Hirakawa H."/>
            <person name="Matsushita K."/>
        </authorList>
    </citation>
    <scope>NUCLEOTIDE SEQUENCE [LARGE SCALE GENOMIC DNA]</scope>
    <source>
        <strain evidence="10 11">HS-AP3</strain>
    </source>
</reference>
<feature type="chain" id="PRO_5002309912" description="High-potential iron-sulfur protein" evidence="8">
    <location>
        <begin position="31"/>
        <end position="84"/>
    </location>
</feature>
<dbReference type="InterPro" id="IPR036369">
    <property type="entry name" value="HIPIP_sf"/>
</dbReference>
<organism evidence="10 11">
    <name type="scientific">Acidisphaera rubrifaciens HS-AP3</name>
    <dbReference type="NCBI Taxonomy" id="1231350"/>
    <lineage>
        <taxon>Bacteria</taxon>
        <taxon>Pseudomonadati</taxon>
        <taxon>Pseudomonadota</taxon>
        <taxon>Alphaproteobacteria</taxon>
        <taxon>Acetobacterales</taxon>
        <taxon>Acetobacteraceae</taxon>
        <taxon>Acidisphaera</taxon>
    </lineage>
</organism>
<evidence type="ECO:0000256" key="6">
    <source>
        <dbReference type="ARBA" id="ARBA00023014"/>
    </source>
</evidence>
<gene>
    <name evidence="10" type="ORF">Asru_0264_02</name>
</gene>
<evidence type="ECO:0000256" key="1">
    <source>
        <dbReference type="ARBA" id="ARBA00022448"/>
    </source>
</evidence>
<dbReference type="GO" id="GO:0046872">
    <property type="term" value="F:metal ion binding"/>
    <property type="evidence" value="ECO:0007669"/>
    <property type="project" value="UniProtKB-KW"/>
</dbReference>
<dbReference type="Proteomes" id="UP000032680">
    <property type="component" value="Unassembled WGS sequence"/>
</dbReference>
<evidence type="ECO:0000259" key="9">
    <source>
        <dbReference type="PROSITE" id="PS51373"/>
    </source>
</evidence>
<keyword evidence="6 7" id="KW-0411">Iron-sulfur</keyword>
<evidence type="ECO:0000256" key="7">
    <source>
        <dbReference type="RuleBase" id="RU000620"/>
    </source>
</evidence>
<comment type="subunit">
    <text evidence="7">Homodimer.</text>
</comment>
<dbReference type="PROSITE" id="PS51318">
    <property type="entry name" value="TAT"/>
    <property type="match status" value="1"/>
</dbReference>
<evidence type="ECO:0000256" key="2">
    <source>
        <dbReference type="ARBA" id="ARBA00022485"/>
    </source>
</evidence>
<dbReference type="GO" id="GO:0009055">
    <property type="term" value="F:electron transfer activity"/>
    <property type="evidence" value="ECO:0007669"/>
    <property type="project" value="InterPro"/>
</dbReference>